<evidence type="ECO:0000313" key="2">
    <source>
        <dbReference type="Proteomes" id="UP000184267"/>
    </source>
</evidence>
<dbReference type="STRING" id="154538.A0A1M2W0K8"/>
<dbReference type="OMA" id="EAWTYHT"/>
<evidence type="ECO:0000313" key="1">
    <source>
        <dbReference type="EMBL" id="OJT13384.1"/>
    </source>
</evidence>
<keyword evidence="2" id="KW-1185">Reference proteome</keyword>
<protein>
    <submittedName>
        <fullName evidence="1">Uncharacterized protein</fullName>
    </submittedName>
</protein>
<gene>
    <name evidence="1" type="ORF">TRAPUB_10150</name>
</gene>
<proteinExistence type="predicted"/>
<accession>A0A1M2W0K8</accession>
<reference evidence="1 2" key="1">
    <citation type="submission" date="2016-10" db="EMBL/GenBank/DDBJ databases">
        <title>Genome sequence of the basidiomycete white-rot fungus Trametes pubescens.</title>
        <authorList>
            <person name="Makela M.R."/>
            <person name="Granchi Z."/>
            <person name="Peng M."/>
            <person name="De Vries R.P."/>
            <person name="Grigoriev I."/>
            <person name="Riley R."/>
            <person name="Hilden K."/>
        </authorList>
    </citation>
    <scope>NUCLEOTIDE SEQUENCE [LARGE SCALE GENOMIC DNA]</scope>
    <source>
        <strain evidence="1 2">FBCC735</strain>
    </source>
</reference>
<dbReference type="Proteomes" id="UP000184267">
    <property type="component" value="Unassembled WGS sequence"/>
</dbReference>
<dbReference type="EMBL" id="MNAD01000413">
    <property type="protein sequence ID" value="OJT13384.1"/>
    <property type="molecule type" value="Genomic_DNA"/>
</dbReference>
<dbReference type="AlphaFoldDB" id="A0A1M2W0K8"/>
<comment type="caution">
    <text evidence="1">The sequence shown here is derived from an EMBL/GenBank/DDBJ whole genome shotgun (WGS) entry which is preliminary data.</text>
</comment>
<organism evidence="1 2">
    <name type="scientific">Trametes pubescens</name>
    <name type="common">White-rot fungus</name>
    <dbReference type="NCBI Taxonomy" id="154538"/>
    <lineage>
        <taxon>Eukaryota</taxon>
        <taxon>Fungi</taxon>
        <taxon>Dikarya</taxon>
        <taxon>Basidiomycota</taxon>
        <taxon>Agaricomycotina</taxon>
        <taxon>Agaricomycetes</taxon>
        <taxon>Polyporales</taxon>
        <taxon>Polyporaceae</taxon>
        <taxon>Trametes</taxon>
    </lineage>
</organism>
<dbReference type="OrthoDB" id="2744437at2759"/>
<name>A0A1M2W0K8_TRAPU</name>
<sequence length="611" mass="68480">MDWSRFQPSPLSVAPPPNQAQAALSAQLAILYAQALEISGTFNALSLPAKLPPEILSEIFLTHAARVQKDHLEHVLGQRGYAAKVQSYYKWIYVAHVCRHWREVALSCAEFKAYAVFESWTVPDYKLFDSHPFSWGPCPLTVVYHQNDHFTSTPRCPRCRDPRHVSSIALERMRGLVARHIKHFIIIIESDLNTLDLWKGLARRAAESLETLRIGLRGEAWTYHTEDRASMLIIPDKLFRSSTPQLRSLTTSYVSFSWTNTLLCPSLRHLEVTAHPGYHPSTDFADFISTLTTLTLLETLVLDCLPDMGPSIDAIADLPRLRLLQLSSRMGRITFLLSHLRLPPSTSVSIILDKNHRNPPTAFRAFGQEVSRLLRDAPPHTMSWSIPDSGFAGGFPPGVGDEGACLKVWGVTVAAPQELWVPSPDIAPRLSLKMRDTDDAICLLHHIPLAHLGALHVIGPMPSSEHWTRYFAAALDLHLLRVTGRVGYQLGTSLSRAVDHVGVAMPRLRALEFVNVRFPPPRHPDDFEDADECCCNDCEYSHHRWGKRGIDVRDLVRGLRGRRVQGALDVERISFVGCEHMKMSHMQPLLRGRSTVVFDGVVLNAEVSAGH</sequence>